<dbReference type="InterPro" id="IPR036634">
    <property type="entry name" value="PRD_sf"/>
</dbReference>
<name>A0A366DZF0_9BACI</name>
<dbReference type="Pfam" id="PF00359">
    <property type="entry name" value="PTS_EIIA_2"/>
    <property type="match status" value="1"/>
</dbReference>
<evidence type="ECO:0000313" key="8">
    <source>
        <dbReference type="EMBL" id="RBO95245.1"/>
    </source>
</evidence>
<evidence type="ECO:0000256" key="4">
    <source>
        <dbReference type="ARBA" id="ARBA00023163"/>
    </source>
</evidence>
<comment type="caution">
    <text evidence="8">The sequence shown here is derived from an EMBL/GenBank/DDBJ whole genome shotgun (WGS) entry which is preliminary data.</text>
</comment>
<keyword evidence="1" id="KW-0808">Transferase</keyword>
<dbReference type="AlphaFoldDB" id="A0A366DZF0"/>
<dbReference type="InterPro" id="IPR016152">
    <property type="entry name" value="PTrfase/Anion_transptr"/>
</dbReference>
<feature type="domain" description="PTS EIIA type-2" evidence="5">
    <location>
        <begin position="549"/>
        <end position="698"/>
    </location>
</feature>
<evidence type="ECO:0000259" key="6">
    <source>
        <dbReference type="PROSITE" id="PS51099"/>
    </source>
</evidence>
<accession>A0A366DZF0</accession>
<protein>
    <submittedName>
        <fullName evidence="8">BglG family transcriptional antiterminator</fullName>
    </submittedName>
</protein>
<evidence type="ECO:0000256" key="3">
    <source>
        <dbReference type="ARBA" id="ARBA00023015"/>
    </source>
</evidence>
<dbReference type="Pfam" id="PF00874">
    <property type="entry name" value="PRD"/>
    <property type="match status" value="2"/>
</dbReference>
<dbReference type="PANTHER" id="PTHR30185">
    <property type="entry name" value="CRYPTIC BETA-GLUCOSIDE BGL OPERON ANTITERMINATOR"/>
    <property type="match status" value="1"/>
</dbReference>
<dbReference type="InterPro" id="IPR036388">
    <property type="entry name" value="WH-like_DNA-bd_sf"/>
</dbReference>
<dbReference type="STRING" id="200904.GCA_900168775_03472"/>
<gene>
    <name evidence="8" type="ORF">DES48_10982</name>
</gene>
<dbReference type="Proteomes" id="UP000252254">
    <property type="component" value="Unassembled WGS sequence"/>
</dbReference>
<reference evidence="8 9" key="1">
    <citation type="submission" date="2018-06" db="EMBL/GenBank/DDBJ databases">
        <title>Genomic Encyclopedia of Type Strains, Phase IV (KMG-IV): sequencing the most valuable type-strain genomes for metagenomic binning, comparative biology and taxonomic classification.</title>
        <authorList>
            <person name="Goeker M."/>
        </authorList>
    </citation>
    <scope>NUCLEOTIDE SEQUENCE [LARGE SCALE GENOMIC DNA]</scope>
    <source>
        <strain evidence="8 9">DSM 15140</strain>
    </source>
</reference>
<dbReference type="GO" id="GO:0006355">
    <property type="term" value="P:regulation of DNA-templated transcription"/>
    <property type="evidence" value="ECO:0007669"/>
    <property type="project" value="InterPro"/>
</dbReference>
<evidence type="ECO:0000256" key="2">
    <source>
        <dbReference type="ARBA" id="ARBA00022737"/>
    </source>
</evidence>
<dbReference type="SUPFAM" id="SSF52794">
    <property type="entry name" value="PTS system IIB component-like"/>
    <property type="match status" value="1"/>
</dbReference>
<dbReference type="PROSITE" id="PS51372">
    <property type="entry name" value="PRD_2"/>
    <property type="match status" value="2"/>
</dbReference>
<feature type="domain" description="PRD" evidence="7">
    <location>
        <begin position="204"/>
        <end position="309"/>
    </location>
</feature>
<evidence type="ECO:0000256" key="1">
    <source>
        <dbReference type="ARBA" id="ARBA00022679"/>
    </source>
</evidence>
<keyword evidence="4" id="KW-0804">Transcription</keyword>
<evidence type="ECO:0000259" key="5">
    <source>
        <dbReference type="PROSITE" id="PS51094"/>
    </source>
</evidence>
<dbReference type="SUPFAM" id="SSF46785">
    <property type="entry name" value="Winged helix' DNA-binding domain"/>
    <property type="match status" value="1"/>
</dbReference>
<keyword evidence="3" id="KW-0805">Transcription regulation</keyword>
<dbReference type="GO" id="GO:0009401">
    <property type="term" value="P:phosphoenolpyruvate-dependent sugar phosphotransferase system"/>
    <property type="evidence" value="ECO:0007669"/>
    <property type="project" value="InterPro"/>
</dbReference>
<evidence type="ECO:0000313" key="9">
    <source>
        <dbReference type="Proteomes" id="UP000252254"/>
    </source>
</evidence>
<dbReference type="InterPro" id="IPR036390">
    <property type="entry name" value="WH_DNA-bd_sf"/>
</dbReference>
<dbReference type="PANTHER" id="PTHR30185:SF18">
    <property type="entry name" value="TRANSCRIPTIONAL REGULATOR MTLR"/>
    <property type="match status" value="1"/>
</dbReference>
<feature type="domain" description="PTS EIIB type-2" evidence="6">
    <location>
        <begin position="422"/>
        <end position="511"/>
    </location>
</feature>
<dbReference type="SUPFAM" id="SSF55804">
    <property type="entry name" value="Phoshotransferase/anion transport protein"/>
    <property type="match status" value="1"/>
</dbReference>
<keyword evidence="9" id="KW-1185">Reference proteome</keyword>
<keyword evidence="2" id="KW-0677">Repeat</keyword>
<dbReference type="InterPro" id="IPR050661">
    <property type="entry name" value="BglG_antiterminators"/>
</dbReference>
<sequence>MKRLYISGRERKIIDILLDSTQGATIQTLANQLDVSGRTIHRDLKNVDKVLQKYQLKLNKKAGIGVKIDGNVMNKKKLAQSISTVEYTDYTPEERQAILLATLLEASEPIKLFTLAKELEVTIATISNDLDKLQNILTTYQLTIIRKRGFGVKVDGEETNKRAALSFLISTYINESDFLTFIKENIEKRGNQPIDTISERLLGLVDQEKLKPIEKSIERVRESLPYEFADSSYIGLVVHLALAMERIQQGDAIRFDRKYLAEIKNTKEYKIAQQIITDLEGSFEMKIPVDEIGYITMHLLGAKIRSDHEYLIEDSSINIAIKVKELIQYVGNALNIDLSDNLNLFHDLITHLKPAIYRMQKEMLIKNPLLNEIKTDYQKLFNIIKNGCEKTFHTIYFPEEEIAYLVLHFASATIHYSQQTKLHALVICSSGIGTSKMLASRLSQEITEISTIDNRSLFDLQMINLEDYDLIISTIPLKDLVGEYTLVSPILTPNEIDKIKSIVQRKKHYSSKKTNTNQTQTASAEDSMTQHQIISRIERMQVYSQITLELLSTFRLEYLQKAMTKEELLTVVCKDAQDAQQINEIEPVIHALLEREKLGGLGIPNTSMALYHTRHKQIKKPTFIIYALNTEHALTVHGMDNKQMQADTIMFMLAPTEISEEILELLSYLSGLIIRNQESINLFQSKDEAKINQFIAHHLNKFVNDKLN</sequence>
<dbReference type="PROSITE" id="PS51094">
    <property type="entry name" value="PTS_EIIA_TYPE_2"/>
    <property type="match status" value="1"/>
</dbReference>
<feature type="domain" description="PRD" evidence="7">
    <location>
        <begin position="314"/>
        <end position="419"/>
    </location>
</feature>
<dbReference type="EMBL" id="QNRI01000009">
    <property type="protein sequence ID" value="RBO95245.1"/>
    <property type="molecule type" value="Genomic_DNA"/>
</dbReference>
<dbReference type="CDD" id="cd05568">
    <property type="entry name" value="PTS_IIB_bgl_like"/>
    <property type="match status" value="1"/>
</dbReference>
<dbReference type="PROSITE" id="PS51099">
    <property type="entry name" value="PTS_EIIB_TYPE_2"/>
    <property type="match status" value="1"/>
</dbReference>
<dbReference type="InterPro" id="IPR002178">
    <property type="entry name" value="PTS_EIIA_type-2_dom"/>
</dbReference>
<dbReference type="InterPro" id="IPR036095">
    <property type="entry name" value="PTS_EIIB-like_sf"/>
</dbReference>
<dbReference type="Gene3D" id="3.40.930.10">
    <property type="entry name" value="Mannitol-specific EII, Chain A"/>
    <property type="match status" value="1"/>
</dbReference>
<organism evidence="8 9">
    <name type="scientific">Paraliobacillus ryukyuensis</name>
    <dbReference type="NCBI Taxonomy" id="200904"/>
    <lineage>
        <taxon>Bacteria</taxon>
        <taxon>Bacillati</taxon>
        <taxon>Bacillota</taxon>
        <taxon>Bacilli</taxon>
        <taxon>Bacillales</taxon>
        <taxon>Bacillaceae</taxon>
        <taxon>Paraliobacillus</taxon>
    </lineage>
</organism>
<proteinExistence type="predicted"/>
<dbReference type="SUPFAM" id="SSF63520">
    <property type="entry name" value="PTS-regulatory domain, PRD"/>
    <property type="match status" value="2"/>
</dbReference>
<dbReference type="Pfam" id="PF08279">
    <property type="entry name" value="HTH_11"/>
    <property type="match status" value="2"/>
</dbReference>
<dbReference type="InterPro" id="IPR011608">
    <property type="entry name" value="PRD"/>
</dbReference>
<dbReference type="Gene3D" id="1.10.10.10">
    <property type="entry name" value="Winged helix-like DNA-binding domain superfamily/Winged helix DNA-binding domain"/>
    <property type="match status" value="2"/>
</dbReference>
<evidence type="ECO:0000259" key="7">
    <source>
        <dbReference type="PROSITE" id="PS51372"/>
    </source>
</evidence>
<dbReference type="GO" id="GO:0008982">
    <property type="term" value="F:protein-N(PI)-phosphohistidine-sugar phosphotransferase activity"/>
    <property type="evidence" value="ECO:0007669"/>
    <property type="project" value="InterPro"/>
</dbReference>
<dbReference type="InterPro" id="IPR013196">
    <property type="entry name" value="HTH_11"/>
</dbReference>
<dbReference type="InterPro" id="IPR013011">
    <property type="entry name" value="PTS_EIIB_2"/>
</dbReference>
<dbReference type="Gene3D" id="1.10.1790.10">
    <property type="entry name" value="PRD domain"/>
    <property type="match status" value="2"/>
</dbReference>
<dbReference type="Gene3D" id="3.40.50.2300">
    <property type="match status" value="1"/>
</dbReference>
<dbReference type="OrthoDB" id="9776005at2"/>
<dbReference type="RefSeq" id="WP_113869614.1">
    <property type="nucleotide sequence ID" value="NZ_BAABQN010000006.1"/>
</dbReference>